<keyword evidence="1" id="KW-1133">Transmembrane helix</keyword>
<gene>
    <name evidence="2" type="ORF">GCM10009554_08730</name>
</gene>
<sequence length="265" mass="27667">MFRNVYWKTLYDERRGLVAWSTALVLLVGLESALWPSLRDMPDMKEIYAQLPEELGKLFDFDAMTTGPGFLNAELFTLMLPILFLVYGIGHGARLIAGEEEAGTLDLLLVQPITGARIVLHKALALFSCLAVLGLALFVATTGMSLIFGLGIGAGQAATGSLAMTLLGAEYGALALAAGALTGRRSIAIGFGSAAAAAAYVLYAAGLMIDSLDPWRPLSPFDQALSGGPLGAGLPATYLWLIAGAAALTVIAMPALDGRDIAAHN</sequence>
<evidence type="ECO:0000256" key="1">
    <source>
        <dbReference type="SAM" id="Phobius"/>
    </source>
</evidence>
<keyword evidence="1" id="KW-0812">Transmembrane</keyword>
<feature type="transmembrane region" description="Helical" evidence="1">
    <location>
        <begin position="69"/>
        <end position="89"/>
    </location>
</feature>
<reference evidence="3" key="1">
    <citation type="journal article" date="2019" name="Int. J. Syst. Evol. Microbiol.">
        <title>The Global Catalogue of Microorganisms (GCM) 10K type strain sequencing project: providing services to taxonomists for standard genome sequencing and annotation.</title>
        <authorList>
            <consortium name="The Broad Institute Genomics Platform"/>
            <consortium name="The Broad Institute Genome Sequencing Center for Infectious Disease"/>
            <person name="Wu L."/>
            <person name="Ma J."/>
        </authorList>
    </citation>
    <scope>NUCLEOTIDE SEQUENCE [LARGE SCALE GENOMIC DNA]</scope>
    <source>
        <strain evidence="3">JCM 10977</strain>
    </source>
</reference>
<organism evidence="2 3">
    <name type="scientific">Kribbella koreensis</name>
    <dbReference type="NCBI Taxonomy" id="57909"/>
    <lineage>
        <taxon>Bacteria</taxon>
        <taxon>Bacillati</taxon>
        <taxon>Actinomycetota</taxon>
        <taxon>Actinomycetes</taxon>
        <taxon>Propionibacteriales</taxon>
        <taxon>Kribbellaceae</taxon>
        <taxon>Kribbella</taxon>
    </lineage>
</organism>
<keyword evidence="3" id="KW-1185">Reference proteome</keyword>
<protein>
    <submittedName>
        <fullName evidence="2">ABC transporter permease</fullName>
    </submittedName>
</protein>
<dbReference type="EMBL" id="BAAAHK010000003">
    <property type="protein sequence ID" value="GAA0927662.1"/>
    <property type="molecule type" value="Genomic_DNA"/>
</dbReference>
<keyword evidence="1" id="KW-0472">Membrane</keyword>
<evidence type="ECO:0000313" key="2">
    <source>
        <dbReference type="EMBL" id="GAA0927662.1"/>
    </source>
</evidence>
<dbReference type="PANTHER" id="PTHR37305:SF1">
    <property type="entry name" value="MEMBRANE PROTEIN"/>
    <property type="match status" value="1"/>
</dbReference>
<feature type="transmembrane region" description="Helical" evidence="1">
    <location>
        <begin position="188"/>
        <end position="209"/>
    </location>
</feature>
<dbReference type="Proteomes" id="UP001500542">
    <property type="component" value="Unassembled WGS sequence"/>
</dbReference>
<accession>A0ABP3ZVK9</accession>
<evidence type="ECO:0000313" key="3">
    <source>
        <dbReference type="Proteomes" id="UP001500542"/>
    </source>
</evidence>
<dbReference type="PANTHER" id="PTHR37305">
    <property type="entry name" value="INTEGRAL MEMBRANE PROTEIN-RELATED"/>
    <property type="match status" value="1"/>
</dbReference>
<feature type="transmembrane region" description="Helical" evidence="1">
    <location>
        <begin position="124"/>
        <end position="150"/>
    </location>
</feature>
<feature type="transmembrane region" description="Helical" evidence="1">
    <location>
        <begin position="162"/>
        <end position="181"/>
    </location>
</feature>
<proteinExistence type="predicted"/>
<comment type="caution">
    <text evidence="2">The sequence shown here is derived from an EMBL/GenBank/DDBJ whole genome shotgun (WGS) entry which is preliminary data.</text>
</comment>
<name>A0ABP3ZVK9_9ACTN</name>
<dbReference type="RefSeq" id="WP_343964999.1">
    <property type="nucleotide sequence ID" value="NZ_BAAAHK010000003.1"/>
</dbReference>
<feature type="transmembrane region" description="Helical" evidence="1">
    <location>
        <begin position="238"/>
        <end position="256"/>
    </location>
</feature>
<dbReference type="Pfam" id="PF12679">
    <property type="entry name" value="ABC2_membrane_2"/>
    <property type="match status" value="1"/>
</dbReference>